<organism evidence="12 13">
    <name type="scientific">Clarias magur</name>
    <name type="common">Asian catfish</name>
    <name type="synonym">Macropteronotus magur</name>
    <dbReference type="NCBI Taxonomy" id="1594786"/>
    <lineage>
        <taxon>Eukaryota</taxon>
        <taxon>Metazoa</taxon>
        <taxon>Chordata</taxon>
        <taxon>Craniata</taxon>
        <taxon>Vertebrata</taxon>
        <taxon>Euteleostomi</taxon>
        <taxon>Actinopterygii</taxon>
        <taxon>Neopterygii</taxon>
        <taxon>Teleostei</taxon>
        <taxon>Ostariophysi</taxon>
        <taxon>Siluriformes</taxon>
        <taxon>Clariidae</taxon>
        <taxon>Clarias</taxon>
    </lineage>
</organism>
<gene>
    <name evidence="12" type="primary">tmem182</name>
    <name evidence="12" type="ORF">DAT39_008254</name>
</gene>
<dbReference type="EMBL" id="QNUK01000099">
    <property type="protein sequence ID" value="KAF5902051.1"/>
    <property type="molecule type" value="Genomic_DNA"/>
</dbReference>
<comment type="similarity">
    <text evidence="2">Belongs to the TMEM182 family.</text>
</comment>
<reference evidence="12" key="1">
    <citation type="submission" date="2020-07" db="EMBL/GenBank/DDBJ databases">
        <title>Clarias magur genome sequencing, assembly and annotation.</title>
        <authorList>
            <person name="Kushwaha B."/>
            <person name="Kumar R."/>
            <person name="Das P."/>
            <person name="Joshi C.G."/>
            <person name="Kumar D."/>
            <person name="Nagpure N.S."/>
            <person name="Pandey M."/>
            <person name="Agarwal S."/>
            <person name="Srivastava S."/>
            <person name="Singh M."/>
            <person name="Sahoo L."/>
            <person name="Jayasankar P."/>
            <person name="Meher P.K."/>
            <person name="Koringa P.G."/>
            <person name="Iquebal M.A."/>
            <person name="Das S.P."/>
            <person name="Bit A."/>
            <person name="Patnaik S."/>
            <person name="Patel N."/>
            <person name="Shah T.M."/>
            <person name="Hinsu A."/>
            <person name="Jena J.K."/>
        </authorList>
    </citation>
    <scope>NUCLEOTIDE SEQUENCE</scope>
    <source>
        <strain evidence="12">CIFAMagur01</strain>
        <tissue evidence="12">Testis</tissue>
    </source>
</reference>
<keyword evidence="7" id="KW-0732">Signal</keyword>
<evidence type="ECO:0000256" key="7">
    <source>
        <dbReference type="ARBA" id="ARBA00022729"/>
    </source>
</evidence>
<evidence type="ECO:0000256" key="2">
    <source>
        <dbReference type="ARBA" id="ARBA00006418"/>
    </source>
</evidence>
<dbReference type="Gene3D" id="1.20.140.150">
    <property type="match status" value="1"/>
</dbReference>
<feature type="transmembrane region" description="Helical" evidence="11">
    <location>
        <begin position="97"/>
        <end position="117"/>
    </location>
</feature>
<keyword evidence="5" id="KW-0517">Myogenesis</keyword>
<keyword evidence="4" id="KW-1003">Cell membrane</keyword>
<protein>
    <recommendedName>
        <fullName evidence="3">Transmembrane protein 182</fullName>
    </recommendedName>
</protein>
<keyword evidence="6 11" id="KW-0812">Transmembrane</keyword>
<proteinExistence type="inferred from homology"/>
<evidence type="ECO:0000256" key="11">
    <source>
        <dbReference type="SAM" id="Phobius"/>
    </source>
</evidence>
<comment type="subcellular location">
    <subcellularLocation>
        <location evidence="1">Cell membrane</location>
        <topology evidence="1">Multi-pass membrane protein</topology>
    </subcellularLocation>
</comment>
<dbReference type="GO" id="GO:0005886">
    <property type="term" value="C:plasma membrane"/>
    <property type="evidence" value="ECO:0007669"/>
    <property type="project" value="UniProtKB-SubCell"/>
</dbReference>
<dbReference type="PANTHER" id="PTHR32012:SF0">
    <property type="entry name" value="TRANSMEMBRANE PROTEIN 182"/>
    <property type="match status" value="1"/>
</dbReference>
<evidence type="ECO:0000256" key="1">
    <source>
        <dbReference type="ARBA" id="ARBA00004651"/>
    </source>
</evidence>
<accession>A0A8J4TPQ8</accession>
<evidence type="ECO:0000256" key="8">
    <source>
        <dbReference type="ARBA" id="ARBA00022989"/>
    </source>
</evidence>
<name>A0A8J4TPQ8_CLAMG</name>
<dbReference type="Pfam" id="PF13903">
    <property type="entry name" value="Claudin_2"/>
    <property type="match status" value="1"/>
</dbReference>
<dbReference type="PANTHER" id="PTHR32012">
    <property type="entry name" value="TRANSMEMBRANE PROTEIN 182-RELATED"/>
    <property type="match status" value="1"/>
</dbReference>
<dbReference type="InterPro" id="IPR026763">
    <property type="entry name" value="TMEM182"/>
</dbReference>
<comment type="caution">
    <text evidence="12">The sequence shown here is derived from an EMBL/GenBank/DDBJ whole genome shotgun (WGS) entry which is preliminary data.</text>
</comment>
<sequence length="138" mass="15320">MNSGHALWSDISSLYLPQNGSLAQPEDQGNSSIFYHEGFFWRCSFRGREENNLILKFFFTNQPQSKICEQAYLSPFPVSEQTHNATTYESAIIYRGFWSVFVLLGVAAVILGGFIIICGAPFTNACLYKAGGGLFLTA</sequence>
<evidence type="ECO:0000256" key="4">
    <source>
        <dbReference type="ARBA" id="ARBA00022475"/>
    </source>
</evidence>
<evidence type="ECO:0000256" key="3">
    <source>
        <dbReference type="ARBA" id="ARBA00014600"/>
    </source>
</evidence>
<evidence type="ECO:0000313" key="13">
    <source>
        <dbReference type="Proteomes" id="UP000727407"/>
    </source>
</evidence>
<dbReference type="Proteomes" id="UP000727407">
    <property type="component" value="Unassembled WGS sequence"/>
</dbReference>
<evidence type="ECO:0000256" key="9">
    <source>
        <dbReference type="ARBA" id="ARBA00023136"/>
    </source>
</evidence>
<keyword evidence="13" id="KW-1185">Reference proteome</keyword>
<keyword evidence="10" id="KW-0325">Glycoprotein</keyword>
<evidence type="ECO:0000256" key="10">
    <source>
        <dbReference type="ARBA" id="ARBA00023180"/>
    </source>
</evidence>
<dbReference type="GO" id="GO:0007517">
    <property type="term" value="P:muscle organ development"/>
    <property type="evidence" value="ECO:0007669"/>
    <property type="project" value="UniProtKB-KW"/>
</dbReference>
<dbReference type="OrthoDB" id="9942154at2759"/>
<feature type="non-terminal residue" evidence="12">
    <location>
        <position position="138"/>
    </location>
</feature>
<keyword evidence="9 11" id="KW-0472">Membrane</keyword>
<evidence type="ECO:0000256" key="5">
    <source>
        <dbReference type="ARBA" id="ARBA00022541"/>
    </source>
</evidence>
<evidence type="ECO:0000256" key="6">
    <source>
        <dbReference type="ARBA" id="ARBA00022692"/>
    </source>
</evidence>
<keyword evidence="8 11" id="KW-1133">Transmembrane helix</keyword>
<dbReference type="AlphaFoldDB" id="A0A8J4TPQ8"/>
<dbReference type="InterPro" id="IPR004031">
    <property type="entry name" value="PMP22/EMP/MP20/Claudin"/>
</dbReference>
<evidence type="ECO:0000313" key="12">
    <source>
        <dbReference type="EMBL" id="KAF5902051.1"/>
    </source>
</evidence>